<keyword evidence="4" id="KW-0804">Transcription</keyword>
<dbReference type="RefSeq" id="WP_147167982.1">
    <property type="nucleotide sequence ID" value="NZ_VOOR01000026.1"/>
</dbReference>
<name>A0A5C6RKC4_9BACT</name>
<dbReference type="InterPro" id="IPR039425">
    <property type="entry name" value="RNA_pol_sigma-70-like"/>
</dbReference>
<evidence type="ECO:0000256" key="4">
    <source>
        <dbReference type="ARBA" id="ARBA00023163"/>
    </source>
</evidence>
<dbReference type="Gene3D" id="1.10.10.10">
    <property type="entry name" value="Winged helix-like DNA-binding domain superfamily/Winged helix DNA-binding domain"/>
    <property type="match status" value="1"/>
</dbReference>
<evidence type="ECO:0000259" key="5">
    <source>
        <dbReference type="Pfam" id="PF04542"/>
    </source>
</evidence>
<comment type="caution">
    <text evidence="6">The sequence shown here is derived from an EMBL/GenBank/DDBJ whole genome shotgun (WGS) entry which is preliminary data.</text>
</comment>
<dbReference type="PANTHER" id="PTHR43133:SF8">
    <property type="entry name" value="RNA POLYMERASE SIGMA FACTOR HI_1459-RELATED"/>
    <property type="match status" value="1"/>
</dbReference>
<sequence>MNQHPDHQYLLAFRAGDYSKLEELYGSQARTVASWVVQNSGSIADAEDVFQEGVIALCQKAQDESFVLTCPIGALLFSICRNKWLNRLRKNNREAEVRKAQAVQLPHENIVQNDLEAVEEEAIRQQKLDKAFQQLSPLCQKLLRLLSAGATSQEVAEALEMTNANTVYRRKNACIERWRHLFQSAKI</sequence>
<dbReference type="EMBL" id="VOOR01000026">
    <property type="protein sequence ID" value="TXB62657.1"/>
    <property type="molecule type" value="Genomic_DNA"/>
</dbReference>
<dbReference type="InterPro" id="IPR014284">
    <property type="entry name" value="RNA_pol_sigma-70_dom"/>
</dbReference>
<reference evidence="6 7" key="1">
    <citation type="submission" date="2019-08" db="EMBL/GenBank/DDBJ databases">
        <title>Genome of Phaeodactylibacter luteus.</title>
        <authorList>
            <person name="Bowman J.P."/>
        </authorList>
    </citation>
    <scope>NUCLEOTIDE SEQUENCE [LARGE SCALE GENOMIC DNA]</scope>
    <source>
        <strain evidence="6 7">KCTC 42180</strain>
    </source>
</reference>
<keyword evidence="7" id="KW-1185">Reference proteome</keyword>
<dbReference type="SUPFAM" id="SSF88946">
    <property type="entry name" value="Sigma2 domain of RNA polymerase sigma factors"/>
    <property type="match status" value="1"/>
</dbReference>
<dbReference type="Pfam" id="PF04542">
    <property type="entry name" value="Sigma70_r2"/>
    <property type="match status" value="1"/>
</dbReference>
<dbReference type="InterPro" id="IPR036388">
    <property type="entry name" value="WH-like_DNA-bd_sf"/>
</dbReference>
<dbReference type="OrthoDB" id="1099849at2"/>
<evidence type="ECO:0000313" key="7">
    <source>
        <dbReference type="Proteomes" id="UP000321580"/>
    </source>
</evidence>
<dbReference type="InterPro" id="IPR013325">
    <property type="entry name" value="RNA_pol_sigma_r2"/>
</dbReference>
<keyword evidence="2" id="KW-0731">Sigma factor</keyword>
<evidence type="ECO:0000256" key="1">
    <source>
        <dbReference type="ARBA" id="ARBA00023015"/>
    </source>
</evidence>
<dbReference type="PANTHER" id="PTHR43133">
    <property type="entry name" value="RNA POLYMERASE ECF-TYPE SIGMA FACTO"/>
    <property type="match status" value="1"/>
</dbReference>
<protein>
    <submittedName>
        <fullName evidence="6">Sigma-70 family RNA polymerase sigma factor</fullName>
    </submittedName>
</protein>
<keyword evidence="1" id="KW-0805">Transcription regulation</keyword>
<dbReference type="GO" id="GO:0016987">
    <property type="term" value="F:sigma factor activity"/>
    <property type="evidence" value="ECO:0007669"/>
    <property type="project" value="UniProtKB-KW"/>
</dbReference>
<accession>A0A5C6RKC4</accession>
<dbReference type="AlphaFoldDB" id="A0A5C6RKC4"/>
<proteinExistence type="predicted"/>
<evidence type="ECO:0000313" key="6">
    <source>
        <dbReference type="EMBL" id="TXB62657.1"/>
    </source>
</evidence>
<dbReference type="GO" id="GO:0003677">
    <property type="term" value="F:DNA binding"/>
    <property type="evidence" value="ECO:0007669"/>
    <property type="project" value="UniProtKB-KW"/>
</dbReference>
<gene>
    <name evidence="6" type="ORF">FRY97_13025</name>
</gene>
<dbReference type="Proteomes" id="UP000321580">
    <property type="component" value="Unassembled WGS sequence"/>
</dbReference>
<dbReference type="GO" id="GO:0006352">
    <property type="term" value="P:DNA-templated transcription initiation"/>
    <property type="evidence" value="ECO:0007669"/>
    <property type="project" value="InterPro"/>
</dbReference>
<evidence type="ECO:0000256" key="2">
    <source>
        <dbReference type="ARBA" id="ARBA00023082"/>
    </source>
</evidence>
<feature type="domain" description="RNA polymerase sigma-70 region 2" evidence="5">
    <location>
        <begin position="25"/>
        <end position="93"/>
    </location>
</feature>
<keyword evidence="3" id="KW-0238">DNA-binding</keyword>
<dbReference type="Gene3D" id="1.10.1740.10">
    <property type="match status" value="1"/>
</dbReference>
<organism evidence="6 7">
    <name type="scientific">Phaeodactylibacter luteus</name>
    <dbReference type="NCBI Taxonomy" id="1564516"/>
    <lineage>
        <taxon>Bacteria</taxon>
        <taxon>Pseudomonadati</taxon>
        <taxon>Bacteroidota</taxon>
        <taxon>Saprospiria</taxon>
        <taxon>Saprospirales</taxon>
        <taxon>Haliscomenobacteraceae</taxon>
        <taxon>Phaeodactylibacter</taxon>
    </lineage>
</organism>
<dbReference type="InterPro" id="IPR007627">
    <property type="entry name" value="RNA_pol_sigma70_r2"/>
</dbReference>
<evidence type="ECO:0000256" key="3">
    <source>
        <dbReference type="ARBA" id="ARBA00023125"/>
    </source>
</evidence>
<dbReference type="NCBIfam" id="TIGR02937">
    <property type="entry name" value="sigma70-ECF"/>
    <property type="match status" value="1"/>
</dbReference>